<gene>
    <name evidence="4" type="primary">20344723</name>
    <name evidence="3" type="ORF">GGTG_04265</name>
</gene>
<reference evidence="4" key="5">
    <citation type="submission" date="2018-04" db="UniProtKB">
        <authorList>
            <consortium name="EnsemblFungi"/>
        </authorList>
    </citation>
    <scope>IDENTIFICATION</scope>
    <source>
        <strain evidence="4">R3-111a-1</strain>
    </source>
</reference>
<reference evidence="3" key="3">
    <citation type="submission" date="2010-09" db="EMBL/GenBank/DDBJ databases">
        <title>Annotation of Gaeumannomyces graminis var. tritici R3-111a-1.</title>
        <authorList>
            <consortium name="The Broad Institute Genome Sequencing Platform"/>
            <person name="Ma L.-J."/>
            <person name="Dead R."/>
            <person name="Young S.K."/>
            <person name="Zeng Q."/>
            <person name="Gargeya S."/>
            <person name="Fitzgerald M."/>
            <person name="Haas B."/>
            <person name="Abouelleil A."/>
            <person name="Alvarado L."/>
            <person name="Arachchi H.M."/>
            <person name="Berlin A."/>
            <person name="Brown A."/>
            <person name="Chapman S.B."/>
            <person name="Chen Z."/>
            <person name="Dunbar C."/>
            <person name="Freedman E."/>
            <person name="Gearin G."/>
            <person name="Gellesch M."/>
            <person name="Goldberg J."/>
            <person name="Griggs A."/>
            <person name="Gujja S."/>
            <person name="Heiman D."/>
            <person name="Howarth C."/>
            <person name="Larson L."/>
            <person name="Lui A."/>
            <person name="MacDonald P.J.P."/>
            <person name="Mehta T."/>
            <person name="Montmayeur A."/>
            <person name="Murphy C."/>
            <person name="Neiman D."/>
            <person name="Pearson M."/>
            <person name="Priest M."/>
            <person name="Roberts A."/>
            <person name="Saif S."/>
            <person name="Shea T."/>
            <person name="Shenoy N."/>
            <person name="Sisk P."/>
            <person name="Stolte C."/>
            <person name="Sykes S."/>
            <person name="Yandava C."/>
            <person name="Wortman J."/>
            <person name="Nusbaum C."/>
            <person name="Birren B."/>
        </authorList>
    </citation>
    <scope>NUCLEOTIDE SEQUENCE</scope>
    <source>
        <strain evidence="3">R3-111a-1</strain>
    </source>
</reference>
<keyword evidence="5" id="KW-1185">Reference proteome</keyword>
<dbReference type="VEuPathDB" id="FungiDB:GGTG_04265"/>
<dbReference type="OrthoDB" id="5358884at2759"/>
<proteinExistence type="predicted"/>
<dbReference type="RefSeq" id="XP_009220322.1">
    <property type="nucleotide sequence ID" value="XM_009222058.1"/>
</dbReference>
<keyword evidence="2" id="KW-0472">Membrane</keyword>
<dbReference type="EMBL" id="GL385396">
    <property type="protein sequence ID" value="EJT79177.1"/>
    <property type="molecule type" value="Genomic_DNA"/>
</dbReference>
<keyword evidence="2" id="KW-0812">Transmembrane</keyword>
<reference evidence="3" key="2">
    <citation type="submission" date="2010-07" db="EMBL/GenBank/DDBJ databases">
        <authorList>
            <consortium name="The Broad Institute Genome Sequencing Platform"/>
            <consortium name="Broad Institute Genome Sequencing Center for Infectious Disease"/>
            <person name="Ma L.-J."/>
            <person name="Dead R."/>
            <person name="Young S."/>
            <person name="Zeng Q."/>
            <person name="Koehrsen M."/>
            <person name="Alvarado L."/>
            <person name="Berlin A."/>
            <person name="Chapman S.B."/>
            <person name="Chen Z."/>
            <person name="Freedman E."/>
            <person name="Gellesch M."/>
            <person name="Goldberg J."/>
            <person name="Griggs A."/>
            <person name="Gujja S."/>
            <person name="Heilman E.R."/>
            <person name="Heiman D."/>
            <person name="Hepburn T."/>
            <person name="Howarth C."/>
            <person name="Jen D."/>
            <person name="Larson L."/>
            <person name="Mehta T."/>
            <person name="Neiman D."/>
            <person name="Pearson M."/>
            <person name="Roberts A."/>
            <person name="Saif S."/>
            <person name="Shea T."/>
            <person name="Shenoy N."/>
            <person name="Sisk P."/>
            <person name="Stolte C."/>
            <person name="Sykes S."/>
            <person name="Walk T."/>
            <person name="White J."/>
            <person name="Yandava C."/>
            <person name="Haas B."/>
            <person name="Nusbaum C."/>
            <person name="Birren B."/>
        </authorList>
    </citation>
    <scope>NUCLEOTIDE SEQUENCE</scope>
    <source>
        <strain evidence="3">R3-111a-1</strain>
    </source>
</reference>
<dbReference type="GeneID" id="20344723"/>
<evidence type="ECO:0000313" key="3">
    <source>
        <dbReference type="EMBL" id="EJT79177.1"/>
    </source>
</evidence>
<evidence type="ECO:0000256" key="1">
    <source>
        <dbReference type="SAM" id="MobiDB-lite"/>
    </source>
</evidence>
<organism evidence="3">
    <name type="scientific">Gaeumannomyces tritici (strain R3-111a-1)</name>
    <name type="common">Wheat and barley take-all root rot fungus</name>
    <name type="synonym">Gaeumannomyces graminis var. tritici</name>
    <dbReference type="NCBI Taxonomy" id="644352"/>
    <lineage>
        <taxon>Eukaryota</taxon>
        <taxon>Fungi</taxon>
        <taxon>Dikarya</taxon>
        <taxon>Ascomycota</taxon>
        <taxon>Pezizomycotina</taxon>
        <taxon>Sordariomycetes</taxon>
        <taxon>Sordariomycetidae</taxon>
        <taxon>Magnaporthales</taxon>
        <taxon>Magnaporthaceae</taxon>
        <taxon>Gaeumannomyces</taxon>
    </lineage>
</organism>
<accession>J3NSL4</accession>
<reference evidence="5" key="1">
    <citation type="submission" date="2010-07" db="EMBL/GenBank/DDBJ databases">
        <title>The genome sequence of Gaeumannomyces graminis var. tritici strain R3-111a-1.</title>
        <authorList>
            <consortium name="The Broad Institute Genome Sequencing Platform"/>
            <person name="Ma L.-J."/>
            <person name="Dead R."/>
            <person name="Young S."/>
            <person name="Zeng Q."/>
            <person name="Koehrsen M."/>
            <person name="Alvarado L."/>
            <person name="Berlin A."/>
            <person name="Chapman S.B."/>
            <person name="Chen Z."/>
            <person name="Freedman E."/>
            <person name="Gellesch M."/>
            <person name="Goldberg J."/>
            <person name="Griggs A."/>
            <person name="Gujja S."/>
            <person name="Heilman E.R."/>
            <person name="Heiman D."/>
            <person name="Hepburn T."/>
            <person name="Howarth C."/>
            <person name="Jen D."/>
            <person name="Larson L."/>
            <person name="Mehta T."/>
            <person name="Neiman D."/>
            <person name="Pearson M."/>
            <person name="Roberts A."/>
            <person name="Saif S."/>
            <person name="Shea T."/>
            <person name="Shenoy N."/>
            <person name="Sisk P."/>
            <person name="Stolte C."/>
            <person name="Sykes S."/>
            <person name="Walk T."/>
            <person name="White J."/>
            <person name="Yandava C."/>
            <person name="Haas B."/>
            <person name="Nusbaum C."/>
            <person name="Birren B."/>
        </authorList>
    </citation>
    <scope>NUCLEOTIDE SEQUENCE [LARGE SCALE GENOMIC DNA]</scope>
    <source>
        <strain evidence="5">R3-111a-1</strain>
    </source>
</reference>
<keyword evidence="2" id="KW-1133">Transmembrane helix</keyword>
<dbReference type="AlphaFoldDB" id="J3NSL4"/>
<dbReference type="HOGENOM" id="CLU_064770_0_0_1"/>
<sequence length="306" mass="31961">MSDANGPQALYSSGPEPVKHDSDYPQLHIVTPQQGQGWQGQPHTPETSYGATSPPPPQHQQMPAMTTAWQNGHQQEQQQHEKHTGDGGRSPRHPDRLLASAACLLLGIIIGGAVVGGALGSMLAGRPAAGTAAAPTAAAECKTSPASNQSTASSAPPAAGTSGTVTMLTNYEAASWRNVSTLAFPCPRQEGLTVTAFEGSRFRIECGIDSAGLGTEAPGTTMEDLQSAIAYSFEDCVFACASLNRESPRVQKQQGLSNPSVVCRTVVWRARMDEDIFKSAGGNCFLKNATRAAGGEGRACPQCTLL</sequence>
<evidence type="ECO:0008006" key="6">
    <source>
        <dbReference type="Google" id="ProtNLM"/>
    </source>
</evidence>
<reference evidence="4" key="4">
    <citation type="journal article" date="2015" name="G3 (Bethesda)">
        <title>Genome sequences of three phytopathogenic species of the Magnaporthaceae family of fungi.</title>
        <authorList>
            <person name="Okagaki L.H."/>
            <person name="Nunes C.C."/>
            <person name="Sailsbery J."/>
            <person name="Clay B."/>
            <person name="Brown D."/>
            <person name="John T."/>
            <person name="Oh Y."/>
            <person name="Young N."/>
            <person name="Fitzgerald M."/>
            <person name="Haas B.J."/>
            <person name="Zeng Q."/>
            <person name="Young S."/>
            <person name="Adiconis X."/>
            <person name="Fan L."/>
            <person name="Levin J.Z."/>
            <person name="Mitchell T.K."/>
            <person name="Okubara P.A."/>
            <person name="Farman M.L."/>
            <person name="Kohn L.M."/>
            <person name="Birren B."/>
            <person name="Ma L.-J."/>
            <person name="Dean R.A."/>
        </authorList>
    </citation>
    <scope>NUCLEOTIDE SEQUENCE</scope>
    <source>
        <strain evidence="4">R3-111a-1</strain>
    </source>
</reference>
<evidence type="ECO:0000313" key="5">
    <source>
        <dbReference type="Proteomes" id="UP000006039"/>
    </source>
</evidence>
<dbReference type="STRING" id="644352.J3NSL4"/>
<dbReference type="EnsemblFungi" id="EJT79177">
    <property type="protein sequence ID" value="EJT79177"/>
    <property type="gene ID" value="GGTG_04265"/>
</dbReference>
<dbReference type="Proteomes" id="UP000006039">
    <property type="component" value="Unassembled WGS sequence"/>
</dbReference>
<evidence type="ECO:0000256" key="2">
    <source>
        <dbReference type="SAM" id="Phobius"/>
    </source>
</evidence>
<evidence type="ECO:0000313" key="4">
    <source>
        <dbReference type="EnsemblFungi" id="EJT79177"/>
    </source>
</evidence>
<feature type="compositionally biased region" description="Polar residues" evidence="1">
    <location>
        <begin position="42"/>
        <end position="51"/>
    </location>
</feature>
<protein>
    <recommendedName>
        <fullName evidence="6">Apple domain-containing protein</fullName>
    </recommendedName>
</protein>
<name>J3NSL4_GAET3</name>
<dbReference type="eggNOG" id="ENOG502T13A">
    <property type="taxonomic scope" value="Eukaryota"/>
</dbReference>
<feature type="transmembrane region" description="Helical" evidence="2">
    <location>
        <begin position="97"/>
        <end position="119"/>
    </location>
</feature>
<feature type="region of interest" description="Disordered" evidence="1">
    <location>
        <begin position="1"/>
        <end position="94"/>
    </location>
</feature>